<feature type="non-terminal residue" evidence="2">
    <location>
        <position position="1"/>
    </location>
</feature>
<dbReference type="AlphaFoldDB" id="X1JXV6"/>
<organism evidence="2">
    <name type="scientific">marine sediment metagenome</name>
    <dbReference type="NCBI Taxonomy" id="412755"/>
    <lineage>
        <taxon>unclassified sequences</taxon>
        <taxon>metagenomes</taxon>
        <taxon>ecological metagenomes</taxon>
    </lineage>
</organism>
<accession>X1JXV6</accession>
<reference evidence="2" key="1">
    <citation type="journal article" date="2014" name="Front. Microbiol.">
        <title>High frequency of phylogenetically diverse reductive dehalogenase-homologous genes in deep subseafloor sedimentary metagenomes.</title>
        <authorList>
            <person name="Kawai M."/>
            <person name="Futagami T."/>
            <person name="Toyoda A."/>
            <person name="Takaki Y."/>
            <person name="Nishi S."/>
            <person name="Hori S."/>
            <person name="Arai W."/>
            <person name="Tsubouchi T."/>
            <person name="Morono Y."/>
            <person name="Uchiyama I."/>
            <person name="Ito T."/>
            <person name="Fujiyama A."/>
            <person name="Inagaki F."/>
            <person name="Takami H."/>
        </authorList>
    </citation>
    <scope>NUCLEOTIDE SEQUENCE</scope>
    <source>
        <strain evidence="2">Expedition CK06-06</strain>
    </source>
</reference>
<dbReference type="EMBL" id="BARV01001730">
    <property type="protein sequence ID" value="GAH99531.1"/>
    <property type="molecule type" value="Genomic_DNA"/>
</dbReference>
<gene>
    <name evidence="2" type="ORF">S06H3_04829</name>
</gene>
<feature type="region of interest" description="Disordered" evidence="1">
    <location>
        <begin position="1"/>
        <end position="32"/>
    </location>
</feature>
<evidence type="ECO:0000256" key="1">
    <source>
        <dbReference type="SAM" id="MobiDB-lite"/>
    </source>
</evidence>
<evidence type="ECO:0000313" key="2">
    <source>
        <dbReference type="EMBL" id="GAH99531.1"/>
    </source>
</evidence>
<name>X1JXV6_9ZZZZ</name>
<comment type="caution">
    <text evidence="2">The sequence shown here is derived from an EMBL/GenBank/DDBJ whole genome shotgun (WGS) entry which is preliminary data.</text>
</comment>
<sequence length="71" mass="7953">DISETGEAGDMNEAGSQLQEQGGEKSEDEAEEITTISLWISNLIPEYISTEVRYELSKVFDEIIIADEKEK</sequence>
<proteinExistence type="predicted"/>
<protein>
    <submittedName>
        <fullName evidence="2">Uncharacterized protein</fullName>
    </submittedName>
</protein>